<proteinExistence type="predicted"/>
<feature type="non-terminal residue" evidence="2">
    <location>
        <position position="1"/>
    </location>
</feature>
<feature type="compositionally biased region" description="Basic residues" evidence="1">
    <location>
        <begin position="92"/>
        <end position="113"/>
    </location>
</feature>
<accession>A0AA38L1G0</accession>
<feature type="non-terminal residue" evidence="2">
    <location>
        <position position="113"/>
    </location>
</feature>
<reference evidence="2 3" key="1">
    <citation type="journal article" date="2021" name="Nat. Plants">
        <title>The Taxus genome provides insights into paclitaxel biosynthesis.</title>
        <authorList>
            <person name="Xiong X."/>
            <person name="Gou J."/>
            <person name="Liao Q."/>
            <person name="Li Y."/>
            <person name="Zhou Q."/>
            <person name="Bi G."/>
            <person name="Li C."/>
            <person name="Du R."/>
            <person name="Wang X."/>
            <person name="Sun T."/>
            <person name="Guo L."/>
            <person name="Liang H."/>
            <person name="Lu P."/>
            <person name="Wu Y."/>
            <person name="Zhang Z."/>
            <person name="Ro D.K."/>
            <person name="Shang Y."/>
            <person name="Huang S."/>
            <person name="Yan J."/>
        </authorList>
    </citation>
    <scope>NUCLEOTIDE SEQUENCE [LARGE SCALE GENOMIC DNA]</scope>
    <source>
        <strain evidence="2">Ta-2019</strain>
    </source>
</reference>
<comment type="caution">
    <text evidence="2">The sequence shown here is derived from an EMBL/GenBank/DDBJ whole genome shotgun (WGS) entry which is preliminary data.</text>
</comment>
<dbReference type="Proteomes" id="UP000824469">
    <property type="component" value="Unassembled WGS sequence"/>
</dbReference>
<dbReference type="EMBL" id="JAHRHJ020000007">
    <property type="protein sequence ID" value="KAH9308152.1"/>
    <property type="molecule type" value="Genomic_DNA"/>
</dbReference>
<evidence type="ECO:0000313" key="3">
    <source>
        <dbReference type="Proteomes" id="UP000824469"/>
    </source>
</evidence>
<evidence type="ECO:0000256" key="1">
    <source>
        <dbReference type="SAM" id="MobiDB-lite"/>
    </source>
</evidence>
<protein>
    <submittedName>
        <fullName evidence="2">Uncharacterized protein</fullName>
    </submittedName>
</protein>
<gene>
    <name evidence="2" type="ORF">KI387_036063</name>
</gene>
<keyword evidence="3" id="KW-1185">Reference proteome</keyword>
<feature type="compositionally biased region" description="Basic and acidic residues" evidence="1">
    <location>
        <begin position="69"/>
        <end position="78"/>
    </location>
</feature>
<dbReference type="AlphaFoldDB" id="A0AA38L1G0"/>
<organism evidence="2 3">
    <name type="scientific">Taxus chinensis</name>
    <name type="common">Chinese yew</name>
    <name type="synonym">Taxus wallichiana var. chinensis</name>
    <dbReference type="NCBI Taxonomy" id="29808"/>
    <lineage>
        <taxon>Eukaryota</taxon>
        <taxon>Viridiplantae</taxon>
        <taxon>Streptophyta</taxon>
        <taxon>Embryophyta</taxon>
        <taxon>Tracheophyta</taxon>
        <taxon>Spermatophyta</taxon>
        <taxon>Pinopsida</taxon>
        <taxon>Pinidae</taxon>
        <taxon>Conifers II</taxon>
        <taxon>Cupressales</taxon>
        <taxon>Taxaceae</taxon>
        <taxon>Taxus</taxon>
    </lineage>
</organism>
<sequence>TVDEWRDLIHRVCTDTLMIPMEKTRAELSVDAGEPSAAGRHTDIFSLIWHVAKMVSTLRTELAGYRTTERLMRSHSHGEAAAAPQDREPSVHSKRRHSRSPRRGHTPSVGSHR</sequence>
<name>A0AA38L1G0_TAXCH</name>
<feature type="region of interest" description="Disordered" evidence="1">
    <location>
        <begin position="69"/>
        <end position="113"/>
    </location>
</feature>
<evidence type="ECO:0000313" key="2">
    <source>
        <dbReference type="EMBL" id="KAH9308152.1"/>
    </source>
</evidence>